<evidence type="ECO:0000256" key="2">
    <source>
        <dbReference type="ARBA" id="ARBA00049106"/>
    </source>
</evidence>
<sequence>MSFQKIPPGTRGSRPPSPNPVFRFLIGAMERYHRFRHDRFMGMDLVYLTTVGAKSGQERRVTVSRFPADDGGWLIVASMGGAIQHPGWYHNIAAHPDQVWAEVGGTKYHVTAEQLDEERREQAWKQITAVQPRYLGYQKKTDRLIPIIELRPRG</sequence>
<protein>
    <submittedName>
        <fullName evidence="3">Nitroreductase family deazaflavin-dependent oxidoreductase</fullName>
    </submittedName>
</protein>
<evidence type="ECO:0000256" key="1">
    <source>
        <dbReference type="ARBA" id="ARBA00008710"/>
    </source>
</evidence>
<comment type="similarity">
    <text evidence="1">Belongs to the F420H(2)-dependent quinone reductase family.</text>
</comment>
<dbReference type="Proteomes" id="UP001432062">
    <property type="component" value="Chromosome"/>
</dbReference>
<name>A0ABZ1YNV9_9NOCA</name>
<dbReference type="RefSeq" id="WP_327096821.1">
    <property type="nucleotide sequence ID" value="NZ_CP109149.1"/>
</dbReference>
<dbReference type="InterPro" id="IPR012349">
    <property type="entry name" value="Split_barrel_FMN-bd"/>
</dbReference>
<dbReference type="Gene3D" id="2.30.110.10">
    <property type="entry name" value="Electron Transport, Fmn-binding Protein, Chain A"/>
    <property type="match status" value="1"/>
</dbReference>
<evidence type="ECO:0000313" key="4">
    <source>
        <dbReference type="Proteomes" id="UP001432062"/>
    </source>
</evidence>
<keyword evidence="4" id="KW-1185">Reference proteome</keyword>
<accession>A0ABZ1YNV9</accession>
<comment type="catalytic activity">
    <reaction evidence="2">
        <text>oxidized coenzyme F420-(gamma-L-Glu)(n) + a quinol + H(+) = reduced coenzyme F420-(gamma-L-Glu)(n) + a quinone</text>
        <dbReference type="Rhea" id="RHEA:39663"/>
        <dbReference type="Rhea" id="RHEA-COMP:12939"/>
        <dbReference type="Rhea" id="RHEA-COMP:14378"/>
        <dbReference type="ChEBI" id="CHEBI:15378"/>
        <dbReference type="ChEBI" id="CHEBI:24646"/>
        <dbReference type="ChEBI" id="CHEBI:132124"/>
        <dbReference type="ChEBI" id="CHEBI:133980"/>
        <dbReference type="ChEBI" id="CHEBI:139511"/>
    </reaction>
</comment>
<dbReference type="EMBL" id="CP109441">
    <property type="protein sequence ID" value="WUV43656.1"/>
    <property type="molecule type" value="Genomic_DNA"/>
</dbReference>
<reference evidence="3" key="1">
    <citation type="submission" date="2022-10" db="EMBL/GenBank/DDBJ databases">
        <title>The complete genomes of actinobacterial strains from the NBC collection.</title>
        <authorList>
            <person name="Joergensen T.S."/>
            <person name="Alvarez Arevalo M."/>
            <person name="Sterndorff E.B."/>
            <person name="Faurdal D."/>
            <person name="Vuksanovic O."/>
            <person name="Mourched A.-S."/>
            <person name="Charusanti P."/>
            <person name="Shaw S."/>
            <person name="Blin K."/>
            <person name="Weber T."/>
        </authorList>
    </citation>
    <scope>NUCLEOTIDE SEQUENCE</scope>
    <source>
        <strain evidence="3">NBC_01482</strain>
    </source>
</reference>
<evidence type="ECO:0000313" key="3">
    <source>
        <dbReference type="EMBL" id="WUV43656.1"/>
    </source>
</evidence>
<organism evidence="3 4">
    <name type="scientific">Nocardia vinacea</name>
    <dbReference type="NCBI Taxonomy" id="96468"/>
    <lineage>
        <taxon>Bacteria</taxon>
        <taxon>Bacillati</taxon>
        <taxon>Actinomycetota</taxon>
        <taxon>Actinomycetes</taxon>
        <taxon>Mycobacteriales</taxon>
        <taxon>Nocardiaceae</taxon>
        <taxon>Nocardia</taxon>
    </lineage>
</organism>
<dbReference type="PANTHER" id="PTHR39428:SF1">
    <property type="entry name" value="F420H(2)-DEPENDENT QUINONE REDUCTASE RV1261C"/>
    <property type="match status" value="1"/>
</dbReference>
<dbReference type="InterPro" id="IPR004378">
    <property type="entry name" value="F420H2_quin_Rdtase"/>
</dbReference>
<proteinExistence type="inferred from homology"/>
<gene>
    <name evidence="3" type="ORF">OG563_31125</name>
</gene>
<dbReference type="PANTHER" id="PTHR39428">
    <property type="entry name" value="F420H(2)-DEPENDENT QUINONE REDUCTASE RV1261C"/>
    <property type="match status" value="1"/>
</dbReference>
<dbReference type="NCBIfam" id="TIGR00026">
    <property type="entry name" value="hi_GC_TIGR00026"/>
    <property type="match status" value="1"/>
</dbReference>
<dbReference type="Pfam" id="PF04075">
    <property type="entry name" value="F420H2_quin_red"/>
    <property type="match status" value="1"/>
</dbReference>